<dbReference type="InterPro" id="IPR028098">
    <property type="entry name" value="Glyco_trans_4-like_N"/>
</dbReference>
<dbReference type="Pfam" id="PF13439">
    <property type="entry name" value="Glyco_transf_4"/>
    <property type="match status" value="1"/>
</dbReference>
<dbReference type="EC" id="2.4.-.-" evidence="5"/>
<protein>
    <submittedName>
        <fullName evidence="5">Glycosyltransferase</fullName>
        <ecNumber evidence="5">2.4.-.-</ecNumber>
    </submittedName>
</protein>
<keyword evidence="6" id="KW-1185">Reference proteome</keyword>
<dbReference type="Proteomes" id="UP001596118">
    <property type="component" value="Unassembled WGS sequence"/>
</dbReference>
<evidence type="ECO:0000259" key="3">
    <source>
        <dbReference type="Pfam" id="PF00534"/>
    </source>
</evidence>
<organism evidence="5 6">
    <name type="scientific">Halorubrum rubrum</name>
    <dbReference type="NCBI Taxonomy" id="1126240"/>
    <lineage>
        <taxon>Archaea</taxon>
        <taxon>Methanobacteriati</taxon>
        <taxon>Methanobacteriota</taxon>
        <taxon>Stenosarchaea group</taxon>
        <taxon>Halobacteria</taxon>
        <taxon>Halobacteriales</taxon>
        <taxon>Haloferacaceae</taxon>
        <taxon>Halorubrum</taxon>
    </lineage>
</organism>
<dbReference type="InterPro" id="IPR001296">
    <property type="entry name" value="Glyco_trans_1"/>
</dbReference>
<evidence type="ECO:0000313" key="5">
    <source>
        <dbReference type="EMBL" id="MFC5279713.1"/>
    </source>
</evidence>
<evidence type="ECO:0000313" key="6">
    <source>
        <dbReference type="Proteomes" id="UP001596118"/>
    </source>
</evidence>
<dbReference type="EMBL" id="JBHSKY010000015">
    <property type="protein sequence ID" value="MFC5279713.1"/>
    <property type="molecule type" value="Genomic_DNA"/>
</dbReference>
<accession>A0ABD5R490</accession>
<name>A0ABD5R490_9EURY</name>
<gene>
    <name evidence="5" type="ORF">ACFPM1_13230</name>
</gene>
<dbReference type="RefSeq" id="WP_256411378.1">
    <property type="nucleotide sequence ID" value="NZ_JANHDM010000004.1"/>
</dbReference>
<dbReference type="GO" id="GO:0016757">
    <property type="term" value="F:glycosyltransferase activity"/>
    <property type="evidence" value="ECO:0007669"/>
    <property type="project" value="UniProtKB-KW"/>
</dbReference>
<dbReference type="PANTHER" id="PTHR12526:SF640">
    <property type="entry name" value="COLANIC ACID BIOSYNTHESIS GLYCOSYLTRANSFERASE WCAL-RELATED"/>
    <property type="match status" value="1"/>
</dbReference>
<sequence length="403" mass="45839">MKVAFLTSWFPKYSKTFIINQVVSLLDLGHDVTIISLGEPDPPANHSIVNNYNLKEKTYYIPKINTYTGGIKQYVKFVLEHKSILRIISEIKYGKQSPERLAAQSVLHDPNKFDVFHAHFGPTARCWDFLSKEHPDIPFVATYYGYDVTKHLHPENYNYYSRTNHWESVDLAIGISEHIRSRMLMAGCPEEITTTLPIGIDPDLFQFSPSDYDPNETLRLVSTCRHTGKKGIEYAIRAVSQVKNGGVDLSYTIAGDGDLTPQYREIASEAGISDEIEFIGRVPQERVSELMQEAHLYIQPSVTTSDGDMEGQGLVFQEAQATGTPPITTFHDGIPEGVRHAETGRLAPERDVSRLADEIEYFVNNPKEIIRYTHRGREWVESKYDYAKLGKRQEEIYESLLSK</sequence>
<feature type="domain" description="Glycosyltransferase subfamily 4-like N-terminal" evidence="4">
    <location>
        <begin position="18"/>
        <end position="203"/>
    </location>
</feature>
<evidence type="ECO:0000256" key="2">
    <source>
        <dbReference type="ARBA" id="ARBA00022679"/>
    </source>
</evidence>
<reference evidence="5 6" key="1">
    <citation type="journal article" date="2019" name="Int. J. Syst. Evol. Microbiol.">
        <title>The Global Catalogue of Microorganisms (GCM) 10K type strain sequencing project: providing services to taxonomists for standard genome sequencing and annotation.</title>
        <authorList>
            <consortium name="The Broad Institute Genomics Platform"/>
            <consortium name="The Broad Institute Genome Sequencing Center for Infectious Disease"/>
            <person name="Wu L."/>
            <person name="Ma J."/>
        </authorList>
    </citation>
    <scope>NUCLEOTIDE SEQUENCE [LARGE SCALE GENOMIC DNA]</scope>
    <source>
        <strain evidence="5 6">CGMCC 1.12124</strain>
    </source>
</reference>
<feature type="domain" description="Glycosyl transferase family 1" evidence="3">
    <location>
        <begin position="221"/>
        <end position="378"/>
    </location>
</feature>
<evidence type="ECO:0000259" key="4">
    <source>
        <dbReference type="Pfam" id="PF13439"/>
    </source>
</evidence>
<dbReference type="PANTHER" id="PTHR12526">
    <property type="entry name" value="GLYCOSYLTRANSFERASE"/>
    <property type="match status" value="1"/>
</dbReference>
<proteinExistence type="predicted"/>
<evidence type="ECO:0000256" key="1">
    <source>
        <dbReference type="ARBA" id="ARBA00022676"/>
    </source>
</evidence>
<dbReference type="SUPFAM" id="SSF53756">
    <property type="entry name" value="UDP-Glycosyltransferase/glycogen phosphorylase"/>
    <property type="match status" value="1"/>
</dbReference>
<keyword evidence="1 5" id="KW-0328">Glycosyltransferase</keyword>
<comment type="caution">
    <text evidence="5">The sequence shown here is derived from an EMBL/GenBank/DDBJ whole genome shotgun (WGS) entry which is preliminary data.</text>
</comment>
<keyword evidence="2 5" id="KW-0808">Transferase</keyword>
<dbReference type="AlphaFoldDB" id="A0ABD5R490"/>
<dbReference type="Pfam" id="PF00534">
    <property type="entry name" value="Glycos_transf_1"/>
    <property type="match status" value="1"/>
</dbReference>
<dbReference type="Gene3D" id="3.40.50.2000">
    <property type="entry name" value="Glycogen Phosphorylase B"/>
    <property type="match status" value="2"/>
</dbReference>